<dbReference type="FunFam" id="1.10.238.10:FF:000030">
    <property type="entry name" value="DCN1-like protein"/>
    <property type="match status" value="1"/>
</dbReference>
<dbReference type="Gene3D" id="2.30.30.140">
    <property type="match status" value="1"/>
</dbReference>
<feature type="compositionally biased region" description="Acidic residues" evidence="10">
    <location>
        <begin position="1494"/>
        <end position="1503"/>
    </location>
</feature>
<dbReference type="InterPro" id="IPR000727">
    <property type="entry name" value="T_SNARE_dom"/>
</dbReference>
<proteinExistence type="inferred from homology"/>
<keyword evidence="11" id="KW-0812">Transmembrane</keyword>
<dbReference type="InterPro" id="IPR005176">
    <property type="entry name" value="PONY_dom"/>
</dbReference>
<comment type="similarity">
    <text evidence="2">Belongs to the peptidase M14 family.</text>
</comment>
<dbReference type="FunFam" id="1.10.238.200:FF:000003">
    <property type="entry name" value="DCN1-like protein 3"/>
    <property type="match status" value="1"/>
</dbReference>
<keyword evidence="5" id="KW-0833">Ubl conjugation pathway</keyword>
<dbReference type="PROSITE" id="PS51229">
    <property type="entry name" value="DCUN1"/>
    <property type="match status" value="1"/>
</dbReference>
<feature type="transmembrane region" description="Helical" evidence="11">
    <location>
        <begin position="356"/>
        <end position="379"/>
    </location>
</feature>
<feature type="domain" description="T-SNARE coiled-coil homology" evidence="13">
    <location>
        <begin position="282"/>
        <end position="344"/>
    </location>
</feature>
<comment type="similarity">
    <text evidence="3 8">Belongs to the syntaxin family.</text>
</comment>
<dbReference type="SUPFAM" id="SSF47661">
    <property type="entry name" value="t-snare proteins"/>
    <property type="match status" value="1"/>
</dbReference>
<dbReference type="GO" id="GO:0006836">
    <property type="term" value="P:neurotransmitter transport"/>
    <property type="evidence" value="ECO:0007669"/>
    <property type="project" value="UniProtKB-KW"/>
</dbReference>
<dbReference type="GO" id="GO:0006508">
    <property type="term" value="P:proteolysis"/>
    <property type="evidence" value="ECO:0007669"/>
    <property type="project" value="InterPro"/>
</dbReference>
<reference evidence="16" key="2">
    <citation type="submission" date="2021-08" db="EMBL/GenBank/DDBJ databases">
        <authorList>
            <person name="Eriksson T."/>
        </authorList>
    </citation>
    <scope>NUCLEOTIDE SEQUENCE</scope>
    <source>
        <strain evidence="16">Stoneville</strain>
        <tissue evidence="16">Whole head</tissue>
    </source>
</reference>
<dbReference type="GO" id="GO:0005484">
    <property type="term" value="F:SNAP receptor activity"/>
    <property type="evidence" value="ECO:0007669"/>
    <property type="project" value="InterPro"/>
</dbReference>
<dbReference type="Gene3D" id="1.20.5.110">
    <property type="match status" value="1"/>
</dbReference>
<feature type="zinc finger region" description="C3H1-type" evidence="7">
    <location>
        <begin position="1851"/>
        <end position="1879"/>
    </location>
</feature>
<feature type="transmembrane region" description="Helical" evidence="11">
    <location>
        <begin position="412"/>
        <end position="428"/>
    </location>
</feature>
<comment type="function">
    <text evidence="9">Neddylation of cullins play an essential role in the regulation of SCF-type complexes activity.</text>
</comment>
<dbReference type="GO" id="GO:0000151">
    <property type="term" value="C:ubiquitin ligase complex"/>
    <property type="evidence" value="ECO:0007669"/>
    <property type="project" value="TreeGrafter"/>
</dbReference>
<evidence type="ECO:0000256" key="1">
    <source>
        <dbReference type="ARBA" id="ARBA00004211"/>
    </source>
</evidence>
<evidence type="ECO:0000256" key="10">
    <source>
        <dbReference type="SAM" id="MobiDB-lite"/>
    </source>
</evidence>
<dbReference type="InterPro" id="IPR002999">
    <property type="entry name" value="Tudor"/>
</dbReference>
<dbReference type="SMART" id="SM00333">
    <property type="entry name" value="TUDOR"/>
    <property type="match status" value="2"/>
</dbReference>
<keyword evidence="7" id="KW-0863">Zinc-finger</keyword>
<feature type="transmembrane region" description="Helical" evidence="11">
    <location>
        <begin position="502"/>
        <end position="523"/>
    </location>
</feature>
<evidence type="ECO:0000259" key="12">
    <source>
        <dbReference type="PROSITE" id="PS50103"/>
    </source>
</evidence>
<dbReference type="SUPFAM" id="SSF53187">
    <property type="entry name" value="Zn-dependent exopeptidases"/>
    <property type="match status" value="1"/>
</dbReference>
<evidence type="ECO:0000256" key="8">
    <source>
        <dbReference type="RuleBase" id="RU003858"/>
    </source>
</evidence>
<dbReference type="SMART" id="SM00397">
    <property type="entry name" value="t_SNARE"/>
    <property type="match status" value="1"/>
</dbReference>
<feature type="compositionally biased region" description="Polar residues" evidence="10">
    <location>
        <begin position="1437"/>
        <end position="1446"/>
    </location>
</feature>
<accession>A0A8J6H8U4</accession>
<dbReference type="PROSITE" id="PS50304">
    <property type="entry name" value="TUDOR"/>
    <property type="match status" value="1"/>
</dbReference>
<feature type="domain" description="C3H1-type" evidence="12">
    <location>
        <begin position="1851"/>
        <end position="1879"/>
    </location>
</feature>
<dbReference type="GO" id="GO:0004181">
    <property type="term" value="F:metallocarboxypeptidase activity"/>
    <property type="evidence" value="ECO:0007669"/>
    <property type="project" value="InterPro"/>
</dbReference>
<organism evidence="16 17">
    <name type="scientific">Tenebrio molitor</name>
    <name type="common">Yellow mealworm beetle</name>
    <dbReference type="NCBI Taxonomy" id="7067"/>
    <lineage>
        <taxon>Eukaryota</taxon>
        <taxon>Metazoa</taxon>
        <taxon>Ecdysozoa</taxon>
        <taxon>Arthropoda</taxon>
        <taxon>Hexapoda</taxon>
        <taxon>Insecta</taxon>
        <taxon>Pterygota</taxon>
        <taxon>Neoptera</taxon>
        <taxon>Endopterygota</taxon>
        <taxon>Coleoptera</taxon>
        <taxon>Polyphaga</taxon>
        <taxon>Cucujiformia</taxon>
        <taxon>Tenebrionidae</taxon>
        <taxon>Tenebrio</taxon>
    </lineage>
</organism>
<name>A0A8J6H8U4_TENMO</name>
<dbReference type="GO" id="GO:0005886">
    <property type="term" value="C:plasma membrane"/>
    <property type="evidence" value="ECO:0007669"/>
    <property type="project" value="UniProtKB-ARBA"/>
</dbReference>
<keyword evidence="4" id="KW-0532">Neurotransmitter transport</keyword>
<dbReference type="InterPro" id="IPR006011">
    <property type="entry name" value="Syntaxin_N"/>
</dbReference>
<dbReference type="InterPro" id="IPR000834">
    <property type="entry name" value="Peptidase_M14"/>
</dbReference>
<keyword evidence="11" id="KW-1133">Transmembrane helix</keyword>
<dbReference type="GO" id="GO:0008270">
    <property type="term" value="F:zinc ion binding"/>
    <property type="evidence" value="ECO:0007669"/>
    <property type="project" value="UniProtKB-KW"/>
</dbReference>
<dbReference type="PROSITE" id="PS00914">
    <property type="entry name" value="SYNTAXIN"/>
    <property type="match status" value="1"/>
</dbReference>
<dbReference type="PANTHER" id="PTHR12281">
    <property type="entry name" value="RP42 RELATED"/>
    <property type="match status" value="1"/>
</dbReference>
<dbReference type="GO" id="GO:0016192">
    <property type="term" value="P:vesicle-mediated transport"/>
    <property type="evidence" value="ECO:0007669"/>
    <property type="project" value="InterPro"/>
</dbReference>
<evidence type="ECO:0000256" key="4">
    <source>
        <dbReference type="ARBA" id="ARBA00022775"/>
    </source>
</evidence>
<evidence type="ECO:0000259" key="15">
    <source>
        <dbReference type="PROSITE" id="PS51229"/>
    </source>
</evidence>
<protein>
    <recommendedName>
        <fullName evidence="9">Defective in cullin neddylation protein</fullName>
    </recommendedName>
</protein>
<evidence type="ECO:0000256" key="3">
    <source>
        <dbReference type="ARBA" id="ARBA00009063"/>
    </source>
</evidence>
<keyword evidence="7" id="KW-0862">Zinc</keyword>
<comment type="function">
    <text evidence="6">Promotes neddylation of cullin components of SCF-type E3 ubiquitin ligase complexes and thus regulates SCF-type complex activity. Function promotes cell proliferation.</text>
</comment>
<gene>
    <name evidence="16" type="ORF">GEV33_012896</name>
</gene>
<dbReference type="GO" id="GO:2000436">
    <property type="term" value="P:positive regulation of protein neddylation"/>
    <property type="evidence" value="ECO:0007669"/>
    <property type="project" value="UniProtKB-ARBA"/>
</dbReference>
<dbReference type="CDD" id="cd20379">
    <property type="entry name" value="Tudor_dTUD-like"/>
    <property type="match status" value="1"/>
</dbReference>
<dbReference type="Gene3D" id="2.40.50.90">
    <property type="match status" value="2"/>
</dbReference>
<dbReference type="EMBL" id="JABDTM020027842">
    <property type="protein sequence ID" value="KAH0809891.1"/>
    <property type="molecule type" value="Genomic_DNA"/>
</dbReference>
<evidence type="ECO:0000256" key="9">
    <source>
        <dbReference type="RuleBase" id="RU410713"/>
    </source>
</evidence>
<evidence type="ECO:0000313" key="16">
    <source>
        <dbReference type="EMBL" id="KAH0809891.1"/>
    </source>
</evidence>
<evidence type="ECO:0000256" key="5">
    <source>
        <dbReference type="ARBA" id="ARBA00022786"/>
    </source>
</evidence>
<dbReference type="InterPro" id="IPR006012">
    <property type="entry name" value="Syntaxin/epimorphin_CS"/>
</dbReference>
<dbReference type="GO" id="GO:0006886">
    <property type="term" value="P:intracellular protein transport"/>
    <property type="evidence" value="ECO:0007669"/>
    <property type="project" value="InterPro"/>
</dbReference>
<dbReference type="Gene3D" id="1.10.238.10">
    <property type="entry name" value="EF-hand"/>
    <property type="match status" value="1"/>
</dbReference>
<feature type="compositionally biased region" description="Basic and acidic residues" evidence="10">
    <location>
        <begin position="1461"/>
        <end position="1475"/>
    </location>
</feature>
<dbReference type="InterPro" id="IPR000571">
    <property type="entry name" value="Znf_CCCH"/>
</dbReference>
<evidence type="ECO:0000256" key="2">
    <source>
        <dbReference type="ARBA" id="ARBA00005988"/>
    </source>
</evidence>
<dbReference type="InterPro" id="IPR042460">
    <property type="entry name" value="DCN1-like_PONY"/>
</dbReference>
<comment type="subcellular location">
    <subcellularLocation>
        <location evidence="1">Membrane</location>
        <topology evidence="1">Single-pass type IV membrane protein</topology>
    </subcellularLocation>
</comment>
<keyword evidence="4" id="KW-0813">Transport</keyword>
<dbReference type="PROSITE" id="PS50192">
    <property type="entry name" value="T_SNARE"/>
    <property type="match status" value="1"/>
</dbReference>
<feature type="region of interest" description="Disordered" evidence="10">
    <location>
        <begin position="26"/>
        <end position="46"/>
    </location>
</feature>
<dbReference type="InterPro" id="IPR014764">
    <property type="entry name" value="DCN-prot"/>
</dbReference>
<keyword evidence="17" id="KW-1185">Reference proteome</keyword>
<dbReference type="GO" id="GO:0045116">
    <property type="term" value="P:protein neddylation"/>
    <property type="evidence" value="ECO:0007669"/>
    <property type="project" value="TreeGrafter"/>
</dbReference>
<feature type="compositionally biased region" description="Basic and acidic residues" evidence="10">
    <location>
        <begin position="1528"/>
        <end position="1537"/>
    </location>
</feature>
<dbReference type="InterPro" id="IPR035437">
    <property type="entry name" value="SNase_OB-fold_sf"/>
</dbReference>
<dbReference type="CDD" id="cd00179">
    <property type="entry name" value="SynN"/>
    <property type="match status" value="1"/>
</dbReference>
<evidence type="ECO:0000259" key="14">
    <source>
        <dbReference type="PROSITE" id="PS50304"/>
    </source>
</evidence>
<dbReference type="PROSITE" id="PS50103">
    <property type="entry name" value="ZF_C3H1"/>
    <property type="match status" value="1"/>
</dbReference>
<dbReference type="SMART" id="SM00503">
    <property type="entry name" value="SynN"/>
    <property type="match status" value="1"/>
</dbReference>
<dbReference type="GO" id="GO:0097602">
    <property type="term" value="F:cullin family protein binding"/>
    <property type="evidence" value="ECO:0007669"/>
    <property type="project" value="TreeGrafter"/>
</dbReference>
<sequence>MGTVRIAFALSVPVLNTMKRWCEKTPEKNLHQSQAAPGLEPGTSKAQSGALITWPRRSVAEPAHWSANESVDSTVNKNGTRTAPHDTAQNVACAMAKDKLAALLAAQDSDSDPDDAPFVVSEVAPMDAFFVEMQTVHETIARLEACVEQVKEIHDAILCAPQTDPKTTHQLEDLTAEIKDAVTRLRLKLNTIGPEDGEDETSARIRMTQQVTLTKRLVDVMTEFNRAQVDYGESCKARLQRQLEIAGKQTTDEELEEILQKENFSVFVGDIVTETSQERQRVQEIEARHADLVKLERSIQELHGMFVDMAMLVEGQGELLDSIEYHVGLTQDLVEEAQADLRKAKVWKEAARKKQIMILLCLVLAAIIGILVLEMSWHLHHFYLKESMLAVNLNSFASTIESQEMIQHLNKFLAVTAILLPIIIIQMGRGSPHFIYYAPVDPDDEDSTRSPDDDRKAPVQDDLKEYPDKYYLPEEKIGETKPAENAINEVVMKKKRQRLPMVLIVSGLLANDWGSVLTSIAIMNKFFSDVEKTDRLLTDFSFHFLPLLNPDGYNYSMALPINANWLNNYEGTANGKPSGKNILYSFSEEGQSPQEAKIFKDYFVKYEDRIKAAFFLFTPQIPEFRDNYFVIPQAFMGNGSAKQLFFDELLSSIESEKTGVFKYKVDLDEKTDGRIDQWVLKMTQPDPVLVVNFLSNYRIRAPEVLPSKMKQKGDGIHFIITRLLGMLKAIADKIPGNDPSELNKPWILSTPGDDNPVSIPLEVTKHLKNYHVMAVEFLYHNYRKGMKGSILNQEPGMNFPLQISAFFSAMVGGAAVVLVICSRQSMRFWHYHLSNHAKFHVVQLTTKNSKDDYKGNNKRLALLIPIDCLNLCEDVLDLDFFSVVIDDFDQIAIKRVVKKLEGKFNVGLTHRSFYMNPNQKLRWNMLNWANPGCVGKIGEFYEIDNRNAQLFVDNYRYWWFRLTWRFCESFKRPTDQETESYEQTVAAWASANALTFAPETEQKSRKRKYVDKLMLVRETETSDNSSREDAVVNEVPIDKYVKLPSMDESPIVTSIIKNFEISPDPIPTRTSLPYTQTQPNCSKYEEESILFSFIEDGERPSTSKSESEKFILNLFEKGDNDEAKSSDIKEILKKADADCHHRRRRREDAPRVLLVQENRTVINVGAIIIPLVTSMNKGATLHRRGGKQNEKRHQRMAAVESELHTLYNTLNKYKMLIAANLDKIDESILQAVNNYENTFTNNSPKKKYNMSMEVVGVLQHYLKMLYTSENLVKELRFKFAQQERRCYPERDENRILNQFPTSPFNQTGDCLSHSSVYNCKSEVDLGEASHHPLEEVDSDLNVESEIETLVGADEQVPFEKSGRDENRVNQIATSSFNKTGGFLSHLSESEVDLRKVAQKPLEEVDLDLNVESETETLVGADEQIPFEEKGRRDENRINQFATSPLNKTGDFLSHSSESEVDLGKVAKQPLEKVVDPDLNVESEVETTVGGDEQVSFEETDSEQSDVSSLQMTDQTEIVDSHLQTSDDAPERNNREDGSLMASTAEEVPPKSVEEGVAEWLRKNESLEYTAQRKLEQMTVYNRRHEAEKKYENKGLCKDFKWTTVPVLENVPNLQTEKDKKTKAKHVHYDIVEDTLFVKQLCTVIHVESPSEFYVRINQPLFEKLEIHINQDLNNKAKLNKYKSKKQTQALLGKFCFCYLPKRAKWFRVEVKDWTTEDPDSVLVQLIDYGEKVHCKYQNLRGMTDFYSKFPRMALKCRFCGIYSLYPEWSRESINTLVELSEMKQMSKFVAIYVDKEGDTFAVDLMKKEAEKTLAQILVERGLACEEEVSSVLDDLDECDNINEIITGYDARDEARICPFTDRSGRCFKGAGCKLEHGKLSRDGITTDKVLTLNQALTTIALPLPEEWFNLLITGYISTCHFYVQIIKNRSSSSVFDDEFQNLRDMMKSNNLVQTYETFKVYPGVSEIVLVKEGLEWHRGSCVGYTDDDNIEVFLVDYGYRKRTKLKNLRQMKEDYLYLPFQAVECILSGCQEKSDVSREVSLQFFTECMHLQTFTAYVVESGEPLKLVLWDVNNINMDHVLKNYGLGQDRNVDVFPSKACILTQCLSFVVCMCPRRPRSLVSSIVGRNDNSYFQNPSSVIVKIPSGNSTKIVNSPLFDGKVSIGNARVLLENPREEPNTTALDNSPNCRKEEMPEAQLYPAPSHVPASSAPSETILSNGNHLTALPEATITRFYPRKAHSKSAPAMGLTDSKPSDVKLNALFDQYKDTGEDTILAEGIEQLCRDLQVSPDDFRILVLAWKLNAEQMCRFTRPEFVTGLKGIRADSVKAIQSRLPEIVAEVDQDVELFKDLYRFTFRFGLDSAAGQRILPTDMAVVLWRLVFTIREPPILGRWLAFLECHQSVRGIPRDTWNMFLNFSEAVGDDLSCYDDNEAWPSLFDDFVEYENDQANQNISKEKDCEGLIIIEQND</sequence>
<dbReference type="Gene3D" id="1.20.58.70">
    <property type="match status" value="1"/>
</dbReference>
<evidence type="ECO:0000256" key="7">
    <source>
        <dbReference type="PROSITE-ProRule" id="PRU00723"/>
    </source>
</evidence>
<dbReference type="Pfam" id="PF03556">
    <property type="entry name" value="Cullin_binding"/>
    <property type="match status" value="1"/>
</dbReference>
<feature type="domain" description="DCUN1" evidence="15">
    <location>
        <begin position="2253"/>
        <end position="2445"/>
    </location>
</feature>
<dbReference type="CDD" id="cd15848">
    <property type="entry name" value="SNARE_syntaxin1-like"/>
    <property type="match status" value="1"/>
</dbReference>
<dbReference type="Gene3D" id="1.10.238.200">
    <property type="entry name" value="Cullin, PONY binding domain"/>
    <property type="match status" value="1"/>
</dbReference>
<dbReference type="PANTHER" id="PTHR12281:SF31">
    <property type="entry name" value="DCN1-LIKE PROTEIN 3"/>
    <property type="match status" value="1"/>
</dbReference>
<comment type="caution">
    <text evidence="16">The sequence shown here is derived from an EMBL/GenBank/DDBJ whole genome shotgun (WGS) entry which is preliminary data.</text>
</comment>
<dbReference type="InterPro" id="IPR010989">
    <property type="entry name" value="SNARE"/>
</dbReference>
<dbReference type="GO" id="GO:0005737">
    <property type="term" value="C:cytoplasm"/>
    <property type="evidence" value="ECO:0007669"/>
    <property type="project" value="UniProtKB-ARBA"/>
</dbReference>
<dbReference type="GO" id="GO:0031624">
    <property type="term" value="F:ubiquitin conjugating enzyme binding"/>
    <property type="evidence" value="ECO:0007669"/>
    <property type="project" value="TreeGrafter"/>
</dbReference>
<feature type="domain" description="Tudor" evidence="14">
    <location>
        <begin position="1688"/>
        <end position="1749"/>
    </location>
</feature>
<dbReference type="Gene3D" id="3.40.630.10">
    <property type="entry name" value="Zn peptidases"/>
    <property type="match status" value="1"/>
</dbReference>
<evidence type="ECO:0000313" key="17">
    <source>
        <dbReference type="Proteomes" id="UP000719412"/>
    </source>
</evidence>
<dbReference type="Pfam" id="PF05739">
    <property type="entry name" value="SNARE"/>
    <property type="match status" value="1"/>
</dbReference>
<feature type="compositionally biased region" description="Polar residues" evidence="10">
    <location>
        <begin position="1504"/>
        <end position="1526"/>
    </location>
</feature>
<evidence type="ECO:0000259" key="13">
    <source>
        <dbReference type="PROSITE" id="PS50192"/>
    </source>
</evidence>
<dbReference type="SUPFAM" id="SSF63748">
    <property type="entry name" value="Tudor/PWWP/MBT"/>
    <property type="match status" value="2"/>
</dbReference>
<feature type="compositionally biased region" description="Basic and acidic residues" evidence="10">
    <location>
        <begin position="1426"/>
        <end position="1436"/>
    </location>
</feature>
<dbReference type="Proteomes" id="UP000719412">
    <property type="component" value="Unassembled WGS sequence"/>
</dbReference>
<dbReference type="Pfam" id="PF00804">
    <property type="entry name" value="Syntaxin"/>
    <property type="match status" value="1"/>
</dbReference>
<evidence type="ECO:0000256" key="6">
    <source>
        <dbReference type="ARBA" id="ARBA00059219"/>
    </source>
</evidence>
<keyword evidence="11" id="KW-0472">Membrane</keyword>
<reference evidence="16" key="1">
    <citation type="journal article" date="2020" name="J Insects Food Feed">
        <title>The yellow mealworm (Tenebrio molitor) genome: a resource for the emerging insects as food and feed industry.</title>
        <authorList>
            <person name="Eriksson T."/>
            <person name="Andere A."/>
            <person name="Kelstrup H."/>
            <person name="Emery V."/>
            <person name="Picard C."/>
        </authorList>
    </citation>
    <scope>NUCLEOTIDE SEQUENCE</scope>
    <source>
        <strain evidence="16">Stoneville</strain>
        <tissue evidence="16">Whole head</tissue>
    </source>
</reference>
<dbReference type="Pfam" id="PF00567">
    <property type="entry name" value="TUDOR"/>
    <property type="match status" value="2"/>
</dbReference>
<keyword evidence="7" id="KW-0479">Metal-binding</keyword>
<evidence type="ECO:0000256" key="11">
    <source>
        <dbReference type="SAM" id="Phobius"/>
    </source>
</evidence>
<feature type="region of interest" description="Disordered" evidence="10">
    <location>
        <begin position="1426"/>
        <end position="1552"/>
    </location>
</feature>
<dbReference type="Pfam" id="PF00246">
    <property type="entry name" value="Peptidase_M14"/>
    <property type="match status" value="1"/>
</dbReference>
<dbReference type="GO" id="GO:0032182">
    <property type="term" value="F:ubiquitin-like protein binding"/>
    <property type="evidence" value="ECO:0007669"/>
    <property type="project" value="TreeGrafter"/>
</dbReference>